<protein>
    <submittedName>
        <fullName evidence="1">Uncharacterized protein</fullName>
    </submittedName>
</protein>
<sequence>MVNTVMLNKTQATKGESSGLKANLWSVHTPFNIIYIMRTKFEVLTFGKTLIKRFISV</sequence>
<proteinExistence type="predicted"/>
<evidence type="ECO:0000313" key="2">
    <source>
        <dbReference type="Proteomes" id="UP000006228"/>
    </source>
</evidence>
<name>E8MAN8_PHOS4</name>
<dbReference type="EMBL" id="AEVT01000096">
    <property type="protein sequence ID" value="EGA68883.1"/>
    <property type="molecule type" value="Genomic_DNA"/>
</dbReference>
<reference evidence="1 2" key="1">
    <citation type="journal article" date="2012" name="Int. J. Syst. Evol. Microbiol.">
        <title>Vibrio caribbeanicus sp. nov., isolated from the marine sponge Scleritoderma cyanea.</title>
        <authorList>
            <person name="Hoffmann M."/>
            <person name="Monday S.R."/>
            <person name="Allard M.W."/>
            <person name="Strain E.A."/>
            <person name="Whittaker P."/>
            <person name="Naum M."/>
            <person name="McCarthy P.J."/>
            <person name="Lopez J.V."/>
            <person name="Fischer M."/>
            <person name="Brown E.W."/>
        </authorList>
    </citation>
    <scope>NUCLEOTIDE SEQUENCE [LARGE SCALE GENOMIC DNA]</scope>
    <source>
        <strain evidence="2">DSMZ 21326</strain>
    </source>
</reference>
<dbReference type="Proteomes" id="UP000006228">
    <property type="component" value="Unassembled WGS sequence"/>
</dbReference>
<organism evidence="1 2">
    <name type="scientific">Vibrio sinaloensis DSM 21326</name>
    <dbReference type="NCBI Taxonomy" id="945550"/>
    <lineage>
        <taxon>Bacteria</taxon>
        <taxon>Pseudomonadati</taxon>
        <taxon>Pseudomonadota</taxon>
        <taxon>Gammaproteobacteria</taxon>
        <taxon>Vibrionales</taxon>
        <taxon>Vibrionaceae</taxon>
        <taxon>Vibrio</taxon>
        <taxon>Vibrio oreintalis group</taxon>
    </lineage>
</organism>
<evidence type="ECO:0000313" key="1">
    <source>
        <dbReference type="EMBL" id="EGA68883.1"/>
    </source>
</evidence>
<accession>E8MAN8</accession>
<gene>
    <name evidence="1" type="ORF">VISI1226_20784</name>
</gene>
<dbReference type="AlphaFoldDB" id="E8MAN8"/>
<comment type="caution">
    <text evidence="1">The sequence shown here is derived from an EMBL/GenBank/DDBJ whole genome shotgun (WGS) entry which is preliminary data.</text>
</comment>